<comment type="caution">
    <text evidence="1">The sequence shown here is derived from an EMBL/GenBank/DDBJ whole genome shotgun (WGS) entry which is preliminary data.</text>
</comment>
<organism evidence="1 2">
    <name type="scientific">Chlamydia ibidis</name>
    <dbReference type="NCBI Taxonomy" id="1405396"/>
    <lineage>
        <taxon>Bacteria</taxon>
        <taxon>Pseudomonadati</taxon>
        <taxon>Chlamydiota</taxon>
        <taxon>Chlamydiia</taxon>
        <taxon>Chlamydiales</taxon>
        <taxon>Chlamydiaceae</taxon>
        <taxon>Chlamydia/Chlamydophila group</taxon>
        <taxon>Chlamydia</taxon>
    </lineage>
</organism>
<protein>
    <submittedName>
        <fullName evidence="1">Uncharacterized protein</fullName>
    </submittedName>
</protein>
<dbReference type="HOGENOM" id="CLU_131228_5_3_0"/>
<evidence type="ECO:0000313" key="2">
    <source>
        <dbReference type="Proteomes" id="UP000016200"/>
    </source>
</evidence>
<gene>
    <name evidence="1" type="ORF">CP10139811_1615</name>
</gene>
<name>S7J5Q4_9CHLA</name>
<proteinExistence type="predicted"/>
<accession>S7J5Q4</accession>
<dbReference type="AlphaFoldDB" id="S7J5Q4"/>
<evidence type="ECO:0000313" key="1">
    <source>
        <dbReference type="EMBL" id="EPP35568.1"/>
    </source>
</evidence>
<dbReference type="EMBL" id="ATNB01000030">
    <property type="protein sequence ID" value="EPP35568.1"/>
    <property type="molecule type" value="Genomic_DNA"/>
</dbReference>
<dbReference type="Proteomes" id="UP000016200">
    <property type="component" value="Unassembled WGS sequence"/>
</dbReference>
<sequence length="40" mass="4896">MKIMRFLFDNHHLTRKSHVFSLEIRHLKENRAFSLQESPT</sequence>
<reference evidence="1 2" key="1">
    <citation type="submission" date="2013-04" db="EMBL/GenBank/DDBJ databases">
        <title>Genome sequence of Chlamydia psittaci 10-1398/11.</title>
        <authorList>
            <person name="Huot-Creasy H."/>
            <person name="McCracken C.L."/>
            <person name="Humphries M."/>
            <person name="Sachse K."/>
            <person name="Laroucau K."/>
            <person name="Bavoil P."/>
            <person name="Myers G.S."/>
        </authorList>
    </citation>
    <scope>NUCLEOTIDE SEQUENCE [LARGE SCALE GENOMIC DNA]</scope>
    <source>
        <strain evidence="1 2">10_1398_11</strain>
    </source>
</reference>